<evidence type="ECO:0000256" key="10">
    <source>
        <dbReference type="SAM" id="Phobius"/>
    </source>
</evidence>
<comment type="catalytic activity">
    <reaction evidence="1">
        <text>ATP + protein L-histidine = ADP + protein N-phospho-L-histidine.</text>
        <dbReference type="EC" id="2.7.13.3"/>
    </reaction>
</comment>
<dbReference type="GO" id="GO:0046983">
    <property type="term" value="F:protein dimerization activity"/>
    <property type="evidence" value="ECO:0007669"/>
    <property type="project" value="InterPro"/>
</dbReference>
<keyword evidence="8" id="KW-0902">Two-component regulatory system</keyword>
<evidence type="ECO:0000259" key="11">
    <source>
        <dbReference type="PROSITE" id="PS50109"/>
    </source>
</evidence>
<dbReference type="CDD" id="cd16917">
    <property type="entry name" value="HATPase_UhpB-NarQ-NarX-like"/>
    <property type="match status" value="1"/>
</dbReference>
<evidence type="ECO:0000313" key="13">
    <source>
        <dbReference type="Proteomes" id="UP000717364"/>
    </source>
</evidence>
<dbReference type="SUPFAM" id="SSF55874">
    <property type="entry name" value="ATPase domain of HSP90 chaperone/DNA topoisomerase II/histidine kinase"/>
    <property type="match status" value="1"/>
</dbReference>
<evidence type="ECO:0000256" key="4">
    <source>
        <dbReference type="ARBA" id="ARBA00022679"/>
    </source>
</evidence>
<keyword evidence="3" id="KW-0597">Phosphoprotein</keyword>
<feature type="transmembrane region" description="Helical" evidence="10">
    <location>
        <begin position="85"/>
        <end position="103"/>
    </location>
</feature>
<evidence type="ECO:0000256" key="6">
    <source>
        <dbReference type="ARBA" id="ARBA00022777"/>
    </source>
</evidence>
<dbReference type="EMBL" id="JADOES010000033">
    <property type="protein sequence ID" value="MBT9316828.1"/>
    <property type="molecule type" value="Genomic_DNA"/>
</dbReference>
<dbReference type="RefSeq" id="WP_215609893.1">
    <property type="nucleotide sequence ID" value="NZ_JADOES010000033.1"/>
</dbReference>
<dbReference type="PANTHER" id="PTHR24421:SF10">
    <property type="entry name" value="NITRATE_NITRITE SENSOR PROTEIN NARQ"/>
    <property type="match status" value="1"/>
</dbReference>
<keyword evidence="4" id="KW-0808">Transferase</keyword>
<keyword evidence="13" id="KW-1185">Reference proteome</keyword>
<feature type="transmembrane region" description="Helical" evidence="10">
    <location>
        <begin position="159"/>
        <end position="186"/>
    </location>
</feature>
<keyword evidence="7" id="KW-0067">ATP-binding</keyword>
<dbReference type="PROSITE" id="PS50109">
    <property type="entry name" value="HIS_KIN"/>
    <property type="match status" value="1"/>
</dbReference>
<evidence type="ECO:0000256" key="2">
    <source>
        <dbReference type="ARBA" id="ARBA00012438"/>
    </source>
</evidence>
<dbReference type="Gene3D" id="3.30.565.10">
    <property type="entry name" value="Histidine kinase-like ATPase, C-terminal domain"/>
    <property type="match status" value="1"/>
</dbReference>
<keyword evidence="10" id="KW-0472">Membrane</keyword>
<reference evidence="12" key="1">
    <citation type="submission" date="2020-11" db="EMBL/GenBank/DDBJ databases">
        <authorList>
            <person name="Konstantinou D."/>
            <person name="Gkelis S."/>
            <person name="Popin R."/>
            <person name="Fewer D."/>
            <person name="Sivonen K."/>
        </authorList>
    </citation>
    <scope>NUCLEOTIDE SEQUENCE</scope>
    <source>
        <strain evidence="12">TAU-MAC 1115</strain>
    </source>
</reference>
<evidence type="ECO:0000256" key="1">
    <source>
        <dbReference type="ARBA" id="ARBA00000085"/>
    </source>
</evidence>
<keyword evidence="5" id="KW-0547">Nucleotide-binding</keyword>
<dbReference type="InterPro" id="IPR005467">
    <property type="entry name" value="His_kinase_dom"/>
</dbReference>
<evidence type="ECO:0000256" key="3">
    <source>
        <dbReference type="ARBA" id="ARBA00022553"/>
    </source>
</evidence>
<feature type="transmembrane region" description="Helical" evidence="10">
    <location>
        <begin position="12"/>
        <end position="32"/>
    </location>
</feature>
<dbReference type="EC" id="2.7.13.3" evidence="2"/>
<dbReference type="Gene3D" id="1.20.5.1930">
    <property type="match status" value="1"/>
</dbReference>
<evidence type="ECO:0000256" key="5">
    <source>
        <dbReference type="ARBA" id="ARBA00022741"/>
    </source>
</evidence>
<dbReference type="InterPro" id="IPR050482">
    <property type="entry name" value="Sensor_HK_TwoCompSys"/>
</dbReference>
<name>A0A947GKI6_9CYAN</name>
<feature type="coiled-coil region" evidence="9">
    <location>
        <begin position="188"/>
        <end position="215"/>
    </location>
</feature>
<dbReference type="InterPro" id="IPR003594">
    <property type="entry name" value="HATPase_dom"/>
</dbReference>
<evidence type="ECO:0000256" key="7">
    <source>
        <dbReference type="ARBA" id="ARBA00022840"/>
    </source>
</evidence>
<organism evidence="12 13">
    <name type="scientific">Leptothoe spongobia TAU-MAC 1115</name>
    <dbReference type="NCBI Taxonomy" id="1967444"/>
    <lineage>
        <taxon>Bacteria</taxon>
        <taxon>Bacillati</taxon>
        <taxon>Cyanobacteriota</taxon>
        <taxon>Cyanophyceae</taxon>
        <taxon>Nodosilineales</taxon>
        <taxon>Cymatolegaceae</taxon>
        <taxon>Leptothoe</taxon>
        <taxon>Leptothoe spongobia</taxon>
    </lineage>
</organism>
<keyword evidence="10" id="KW-0812">Transmembrane</keyword>
<dbReference type="SMART" id="SM00387">
    <property type="entry name" value="HATPase_c"/>
    <property type="match status" value="1"/>
</dbReference>
<keyword evidence="9" id="KW-0175">Coiled coil</keyword>
<accession>A0A947GKI6</accession>
<proteinExistence type="predicted"/>
<reference evidence="12" key="2">
    <citation type="journal article" date="2021" name="Mar. Drugs">
        <title>Genome Reduction and Secondary Metabolism of the Marine Sponge-Associated Cyanobacterium Leptothoe.</title>
        <authorList>
            <person name="Konstantinou D."/>
            <person name="Popin R.V."/>
            <person name="Fewer D.P."/>
            <person name="Sivonen K."/>
            <person name="Gkelis S."/>
        </authorList>
    </citation>
    <scope>NUCLEOTIDE SEQUENCE</scope>
    <source>
        <strain evidence="12">TAU-MAC 1115</strain>
    </source>
</reference>
<protein>
    <recommendedName>
        <fullName evidence="2">histidine kinase</fullName>
        <ecNumber evidence="2">2.7.13.3</ecNumber>
    </recommendedName>
</protein>
<dbReference type="Pfam" id="PF07730">
    <property type="entry name" value="HisKA_3"/>
    <property type="match status" value="1"/>
</dbReference>
<dbReference type="GO" id="GO:0005524">
    <property type="term" value="F:ATP binding"/>
    <property type="evidence" value="ECO:0007669"/>
    <property type="project" value="UniProtKB-KW"/>
</dbReference>
<evidence type="ECO:0000313" key="12">
    <source>
        <dbReference type="EMBL" id="MBT9316828.1"/>
    </source>
</evidence>
<dbReference type="GO" id="GO:0000155">
    <property type="term" value="F:phosphorelay sensor kinase activity"/>
    <property type="evidence" value="ECO:0007669"/>
    <property type="project" value="InterPro"/>
</dbReference>
<evidence type="ECO:0000256" key="9">
    <source>
        <dbReference type="SAM" id="Coils"/>
    </source>
</evidence>
<feature type="domain" description="Histidine kinase" evidence="11">
    <location>
        <begin position="326"/>
        <end position="411"/>
    </location>
</feature>
<dbReference type="Proteomes" id="UP000717364">
    <property type="component" value="Unassembled WGS sequence"/>
</dbReference>
<dbReference type="AlphaFoldDB" id="A0A947GKI6"/>
<gene>
    <name evidence="12" type="ORF">IXB50_15475</name>
</gene>
<keyword evidence="6 12" id="KW-0418">Kinase</keyword>
<dbReference type="PANTHER" id="PTHR24421">
    <property type="entry name" value="NITRATE/NITRITE SENSOR PROTEIN NARX-RELATED"/>
    <property type="match status" value="1"/>
</dbReference>
<dbReference type="InterPro" id="IPR036890">
    <property type="entry name" value="HATPase_C_sf"/>
</dbReference>
<dbReference type="Pfam" id="PF02518">
    <property type="entry name" value="HATPase_c"/>
    <property type="match status" value="1"/>
</dbReference>
<comment type="caution">
    <text evidence="12">The sequence shown here is derived from an EMBL/GenBank/DDBJ whole genome shotgun (WGS) entry which is preliminary data.</text>
</comment>
<dbReference type="InterPro" id="IPR011712">
    <property type="entry name" value="Sig_transdc_His_kin_sub3_dim/P"/>
</dbReference>
<evidence type="ECO:0000256" key="8">
    <source>
        <dbReference type="ARBA" id="ARBA00023012"/>
    </source>
</evidence>
<keyword evidence="10" id="KW-1133">Transmembrane helix</keyword>
<sequence length="411" mass="45235">MTRAIQFHNHPFRFLLYLEWGLLAVAIMGILTTPPLREMARRGPPNVPVNTFTQWPLFTVGCILLFGLLGLYLPTQGFWQRLGHIALQVVLILVASGLMLRGARLFPFIYLVLVIRSCLMVGLMGRVAVTGLAFLLFMTTLGLKFRGLGGRIPRPIRHLIGSLQMNLIVFFGLSLVFTLLLVNALLNERTIQNRLQKANEDLQRSAAQVKQLATAQERSRIAREIHDSLGHSLTALNIQLEGAIKLSRRNPKKSQALLLEAKRLGSVALQDVRQSVATLRDKSPAKDSLHIRLNALIDTLRTSTGIAPNINLQLLTPLPEATNLALYRIAQEGITNIVKHANATAVDLSLIADESGTRLLLRDNGRGFDMSQTSTGFGLQGMRERAQSIGGTLTVNSRSGEGCEIRLVVPG</sequence>
<dbReference type="GO" id="GO:0016020">
    <property type="term" value="C:membrane"/>
    <property type="evidence" value="ECO:0007669"/>
    <property type="project" value="InterPro"/>
</dbReference>
<feature type="transmembrane region" description="Helical" evidence="10">
    <location>
        <begin position="109"/>
        <end position="138"/>
    </location>
</feature>
<feature type="transmembrane region" description="Helical" evidence="10">
    <location>
        <begin position="52"/>
        <end position="73"/>
    </location>
</feature>